<evidence type="ECO:0000313" key="3">
    <source>
        <dbReference type="Proteomes" id="UP000034140"/>
    </source>
</evidence>
<dbReference type="CDD" id="cd00085">
    <property type="entry name" value="HNHc"/>
    <property type="match status" value="1"/>
</dbReference>
<dbReference type="GO" id="GO:0004519">
    <property type="term" value="F:endonuclease activity"/>
    <property type="evidence" value="ECO:0007669"/>
    <property type="project" value="UniProtKB-KW"/>
</dbReference>
<dbReference type="Proteomes" id="UP000034140">
    <property type="component" value="Unassembled WGS sequence"/>
</dbReference>
<dbReference type="InterPro" id="IPR003615">
    <property type="entry name" value="HNH_nuc"/>
</dbReference>
<proteinExistence type="predicted"/>
<dbReference type="InterPro" id="IPR052892">
    <property type="entry name" value="NA-targeting_endonuclease"/>
</dbReference>
<dbReference type="Gene3D" id="1.10.30.50">
    <property type="match status" value="1"/>
</dbReference>
<evidence type="ECO:0000259" key="1">
    <source>
        <dbReference type="SMART" id="SM00507"/>
    </source>
</evidence>
<dbReference type="Pfam" id="PF14279">
    <property type="entry name" value="HNH_5"/>
    <property type="match status" value="1"/>
</dbReference>
<organism evidence="2 3">
    <name type="scientific">candidate division WS6 bacterium GW2011_GWC1_36_11</name>
    <dbReference type="NCBI Taxonomy" id="1619090"/>
    <lineage>
        <taxon>Bacteria</taxon>
        <taxon>Candidatus Dojkabacteria</taxon>
    </lineage>
</organism>
<protein>
    <submittedName>
        <fullName evidence="2">HNH endonuclease domain protein</fullName>
    </submittedName>
</protein>
<evidence type="ECO:0000313" key="2">
    <source>
        <dbReference type="EMBL" id="KKP92993.1"/>
    </source>
</evidence>
<reference evidence="2 3" key="1">
    <citation type="journal article" date="2015" name="Nature">
        <title>rRNA introns, odd ribosomes, and small enigmatic genomes across a large radiation of phyla.</title>
        <authorList>
            <person name="Brown C.T."/>
            <person name="Hug L.A."/>
            <person name="Thomas B.C."/>
            <person name="Sharon I."/>
            <person name="Castelle C.J."/>
            <person name="Singh A."/>
            <person name="Wilkins M.J."/>
            <person name="Williams K.H."/>
            <person name="Banfield J.F."/>
        </authorList>
    </citation>
    <scope>NUCLEOTIDE SEQUENCE [LARGE SCALE GENOMIC DNA]</scope>
</reference>
<feature type="domain" description="HNH nuclease" evidence="1">
    <location>
        <begin position="158"/>
        <end position="211"/>
    </location>
</feature>
<dbReference type="EMBL" id="LBRE01000002">
    <property type="protein sequence ID" value="KKP92993.1"/>
    <property type="molecule type" value="Genomic_DNA"/>
</dbReference>
<sequence>MAINDIHLHFFPIDESIEGYDTIYSENSLKEQVKDYCKPCQELEYCPYGVLVEGYPLPSPTRIMAIEHNKYLKSILEKDAFLDEKKLSKDQRQMFQEQVDNFKEEDYPLEIPKVIQDMSCPVFGHLCPVYFCAESGANENGQIIHNRISKGTRNIPRAVLIRVVRRDNSMCQLCKKMLLDDEIQIDHIIPYSKGGPTKESNLRVLCEECNKRKGNK</sequence>
<gene>
    <name evidence="2" type="ORF">UR96_C0002G0022</name>
</gene>
<dbReference type="SMART" id="SM00507">
    <property type="entry name" value="HNHc"/>
    <property type="match status" value="1"/>
</dbReference>
<keyword evidence="2" id="KW-0378">Hydrolase</keyword>
<dbReference type="AlphaFoldDB" id="A0A0G0DHV5"/>
<dbReference type="InterPro" id="IPR029471">
    <property type="entry name" value="HNH_5"/>
</dbReference>
<name>A0A0G0DHV5_9BACT</name>
<keyword evidence="2" id="KW-0255">Endonuclease</keyword>
<keyword evidence="2" id="KW-0540">Nuclease</keyword>
<accession>A0A0G0DHV5</accession>
<dbReference type="PANTHER" id="PTHR33877:SF2">
    <property type="entry name" value="OS07G0170200 PROTEIN"/>
    <property type="match status" value="1"/>
</dbReference>
<comment type="caution">
    <text evidence="2">The sequence shown here is derived from an EMBL/GenBank/DDBJ whole genome shotgun (WGS) entry which is preliminary data.</text>
</comment>
<dbReference type="PANTHER" id="PTHR33877">
    <property type="entry name" value="SLL1193 PROTEIN"/>
    <property type="match status" value="1"/>
</dbReference>